<sequence length="89" mass="10384">MHFDEWNAYLDITSRLRFFYSTVNHSESFVNAFTGVYTQNIESAWSRCKYLCKMHKGVLASKMELILNNLCGKPSLVTVVTLFLQKIHF</sequence>
<organism evidence="1 2">
    <name type="scientific">Hepatospora eriocheir</name>
    <dbReference type="NCBI Taxonomy" id="1081669"/>
    <lineage>
        <taxon>Eukaryota</taxon>
        <taxon>Fungi</taxon>
        <taxon>Fungi incertae sedis</taxon>
        <taxon>Microsporidia</taxon>
        <taxon>Hepatosporidae</taxon>
        <taxon>Hepatospora</taxon>
    </lineage>
</organism>
<protein>
    <recommendedName>
        <fullName evidence="3">ISXO2-like transposase domain-containing protein</fullName>
    </recommendedName>
</protein>
<gene>
    <name evidence="1" type="ORF">HERIO_2090</name>
</gene>
<name>A0A1X0Q855_9MICR</name>
<dbReference type="VEuPathDB" id="MicrosporidiaDB:HERIO_2090"/>
<evidence type="ECO:0008006" key="3">
    <source>
        <dbReference type="Google" id="ProtNLM"/>
    </source>
</evidence>
<dbReference type="Proteomes" id="UP000192356">
    <property type="component" value="Unassembled WGS sequence"/>
</dbReference>
<reference evidence="1 2" key="1">
    <citation type="journal article" date="2017" name="Environ. Microbiol.">
        <title>Decay of the glycolytic pathway and adaptation to intranuclear parasitism within Enterocytozoonidae microsporidia.</title>
        <authorList>
            <person name="Wiredu Boakye D."/>
            <person name="Jaroenlak P."/>
            <person name="Prachumwat A."/>
            <person name="Williams T.A."/>
            <person name="Bateman K.S."/>
            <person name="Itsathitphaisarn O."/>
            <person name="Sritunyalucksana K."/>
            <person name="Paszkiewicz K.H."/>
            <person name="Moore K.A."/>
            <person name="Stentiford G.D."/>
            <person name="Williams B.A."/>
        </authorList>
    </citation>
    <scope>NUCLEOTIDE SEQUENCE [LARGE SCALE GENOMIC DNA]</scope>
    <source>
        <strain evidence="1 2">GB1</strain>
    </source>
</reference>
<dbReference type="VEuPathDB" id="MicrosporidiaDB:A0H76_1671"/>
<keyword evidence="2" id="KW-1185">Reference proteome</keyword>
<proteinExistence type="predicted"/>
<evidence type="ECO:0000313" key="1">
    <source>
        <dbReference type="EMBL" id="ORD95928.1"/>
    </source>
</evidence>
<comment type="caution">
    <text evidence="1">The sequence shown here is derived from an EMBL/GenBank/DDBJ whole genome shotgun (WGS) entry which is preliminary data.</text>
</comment>
<dbReference type="OrthoDB" id="6611384at2759"/>
<evidence type="ECO:0000313" key="2">
    <source>
        <dbReference type="Proteomes" id="UP000192356"/>
    </source>
</evidence>
<dbReference type="EMBL" id="LVKB01000154">
    <property type="protein sequence ID" value="ORD95928.1"/>
    <property type="molecule type" value="Genomic_DNA"/>
</dbReference>
<accession>A0A1X0Q855</accession>
<dbReference type="AlphaFoldDB" id="A0A1X0Q855"/>